<evidence type="ECO:0000256" key="3">
    <source>
        <dbReference type="ARBA" id="ARBA00022448"/>
    </source>
</evidence>
<feature type="transmembrane region" description="Helical" evidence="7">
    <location>
        <begin position="80"/>
        <end position="108"/>
    </location>
</feature>
<dbReference type="AlphaFoldDB" id="A0AAD9NBL1"/>
<dbReference type="EMBL" id="JAODUP010000095">
    <property type="protein sequence ID" value="KAK2162593.1"/>
    <property type="molecule type" value="Genomic_DNA"/>
</dbReference>
<evidence type="ECO:0000256" key="4">
    <source>
        <dbReference type="ARBA" id="ARBA00022475"/>
    </source>
</evidence>
<dbReference type="CDD" id="cd19049">
    <property type="entry name" value="LGIC_TM_anion"/>
    <property type="match status" value="1"/>
</dbReference>
<dbReference type="InterPro" id="IPR038050">
    <property type="entry name" value="Neuro_actylchol_rec"/>
</dbReference>
<dbReference type="GO" id="GO:0004888">
    <property type="term" value="F:transmembrane signaling receptor activity"/>
    <property type="evidence" value="ECO:0007669"/>
    <property type="project" value="InterPro"/>
</dbReference>
<evidence type="ECO:0000256" key="7">
    <source>
        <dbReference type="SAM" id="Phobius"/>
    </source>
</evidence>
<evidence type="ECO:0000256" key="6">
    <source>
        <dbReference type="ARBA" id="ARBA00023303"/>
    </source>
</evidence>
<gene>
    <name evidence="9" type="ORF">LSH36_95g00075</name>
</gene>
<keyword evidence="7" id="KW-0812">Transmembrane</keyword>
<dbReference type="Gene3D" id="2.70.170.10">
    <property type="entry name" value="Neurotransmitter-gated ion-channel ligand-binding domain"/>
    <property type="match status" value="1"/>
</dbReference>
<dbReference type="InterPro" id="IPR006029">
    <property type="entry name" value="Neurotrans-gated_channel_TM"/>
</dbReference>
<name>A0AAD9NBL1_9ANNE</name>
<keyword evidence="5" id="KW-0406">Ion transport</keyword>
<dbReference type="Gene3D" id="1.20.58.390">
    <property type="entry name" value="Neurotransmitter-gated ion-channel transmembrane domain"/>
    <property type="match status" value="1"/>
</dbReference>
<comment type="subcellular location">
    <subcellularLocation>
        <location evidence="2">Cell membrane</location>
    </subcellularLocation>
    <subcellularLocation>
        <location evidence="1">Membrane</location>
        <topology evidence="1">Multi-pass membrane protein</topology>
    </subcellularLocation>
</comment>
<dbReference type="InterPro" id="IPR036719">
    <property type="entry name" value="Neuro-gated_channel_TM_sf"/>
</dbReference>
<dbReference type="InterPro" id="IPR036734">
    <property type="entry name" value="Neur_chan_lig-bd_sf"/>
</dbReference>
<feature type="domain" description="Neurotransmitter-gated ion-channel transmembrane" evidence="8">
    <location>
        <begin position="81"/>
        <end position="152"/>
    </location>
</feature>
<dbReference type="PRINTS" id="PR00253">
    <property type="entry name" value="GABAARECEPTR"/>
</dbReference>
<evidence type="ECO:0000256" key="5">
    <source>
        <dbReference type="ARBA" id="ARBA00023065"/>
    </source>
</evidence>
<sequence>MKLQKYPLDTQYCPMMFERYGYTMDTMYFSWLPHPVDLDPSVLLPQFKFQDSILNDCSQNICESFPVYKSSLSWSKKWDFMYIPTMLIVTLSWVAFFVGLLTVLAITTQSTNANSSLPKVSYVKAVDIWFLVCSFFVFAGLIEFVVANMMNRKVGKFQPDKCHREGDRWDGVFWISKGDRSKKQNYGTEDR</sequence>
<feature type="transmembrane region" description="Helical" evidence="7">
    <location>
        <begin position="128"/>
        <end position="147"/>
    </location>
</feature>
<evidence type="ECO:0000313" key="9">
    <source>
        <dbReference type="EMBL" id="KAK2162593.1"/>
    </source>
</evidence>
<dbReference type="InterPro" id="IPR006028">
    <property type="entry name" value="GABAA/Glycine_rcpt"/>
</dbReference>
<dbReference type="PANTHER" id="PTHR18945">
    <property type="entry name" value="NEUROTRANSMITTER GATED ION CHANNEL"/>
    <property type="match status" value="1"/>
</dbReference>
<keyword evidence="7" id="KW-1133">Transmembrane helix</keyword>
<dbReference type="Pfam" id="PF02932">
    <property type="entry name" value="Neur_chan_memb"/>
    <property type="match status" value="1"/>
</dbReference>
<evidence type="ECO:0000259" key="8">
    <source>
        <dbReference type="Pfam" id="PF02932"/>
    </source>
</evidence>
<keyword evidence="7" id="KW-0472">Membrane</keyword>
<reference evidence="9" key="1">
    <citation type="journal article" date="2023" name="Mol. Biol. Evol.">
        <title>Third-Generation Sequencing Reveals the Adaptive Role of the Epigenome in Three Deep-Sea Polychaetes.</title>
        <authorList>
            <person name="Perez M."/>
            <person name="Aroh O."/>
            <person name="Sun Y."/>
            <person name="Lan Y."/>
            <person name="Juniper S.K."/>
            <person name="Young C.R."/>
            <person name="Angers B."/>
            <person name="Qian P.Y."/>
        </authorList>
    </citation>
    <scope>NUCLEOTIDE SEQUENCE</scope>
    <source>
        <strain evidence="9">P08H-3</strain>
    </source>
</reference>
<keyword evidence="4" id="KW-1003">Cell membrane</keyword>
<dbReference type="SUPFAM" id="SSF63712">
    <property type="entry name" value="Nicotinic receptor ligand binding domain-like"/>
    <property type="match status" value="1"/>
</dbReference>
<comment type="caution">
    <text evidence="9">The sequence shown here is derived from an EMBL/GenBank/DDBJ whole genome shotgun (WGS) entry which is preliminary data.</text>
</comment>
<evidence type="ECO:0000256" key="2">
    <source>
        <dbReference type="ARBA" id="ARBA00004236"/>
    </source>
</evidence>
<keyword evidence="3" id="KW-0813">Transport</keyword>
<keyword evidence="6" id="KW-0407">Ion channel</keyword>
<proteinExistence type="predicted"/>
<protein>
    <recommendedName>
        <fullName evidence="8">Neurotransmitter-gated ion-channel transmembrane domain-containing protein</fullName>
    </recommendedName>
</protein>
<dbReference type="GO" id="GO:0005886">
    <property type="term" value="C:plasma membrane"/>
    <property type="evidence" value="ECO:0007669"/>
    <property type="project" value="UniProtKB-SubCell"/>
</dbReference>
<evidence type="ECO:0000313" key="10">
    <source>
        <dbReference type="Proteomes" id="UP001208570"/>
    </source>
</evidence>
<keyword evidence="10" id="KW-1185">Reference proteome</keyword>
<dbReference type="SUPFAM" id="SSF90112">
    <property type="entry name" value="Neurotransmitter-gated ion-channel transmembrane pore"/>
    <property type="match status" value="1"/>
</dbReference>
<organism evidence="9 10">
    <name type="scientific">Paralvinella palmiformis</name>
    <dbReference type="NCBI Taxonomy" id="53620"/>
    <lineage>
        <taxon>Eukaryota</taxon>
        <taxon>Metazoa</taxon>
        <taxon>Spiralia</taxon>
        <taxon>Lophotrochozoa</taxon>
        <taxon>Annelida</taxon>
        <taxon>Polychaeta</taxon>
        <taxon>Sedentaria</taxon>
        <taxon>Canalipalpata</taxon>
        <taxon>Terebellida</taxon>
        <taxon>Terebelliformia</taxon>
        <taxon>Alvinellidae</taxon>
        <taxon>Paralvinella</taxon>
    </lineage>
</organism>
<accession>A0AAD9NBL1</accession>
<dbReference type="GO" id="GO:0005230">
    <property type="term" value="F:extracellular ligand-gated monoatomic ion channel activity"/>
    <property type="evidence" value="ECO:0007669"/>
    <property type="project" value="InterPro"/>
</dbReference>
<dbReference type="InterPro" id="IPR006201">
    <property type="entry name" value="Neur_channel"/>
</dbReference>
<evidence type="ECO:0000256" key="1">
    <source>
        <dbReference type="ARBA" id="ARBA00004141"/>
    </source>
</evidence>
<dbReference type="Proteomes" id="UP001208570">
    <property type="component" value="Unassembled WGS sequence"/>
</dbReference>